<sequence>MRRYQRGGHWNHPFLHRETYAHWRVLEVDVVTTRYRAAQAAAAAAAEQLTSEEEKEENTQPKPPPPEQAEMAFVDNDSGIGSLHAHDEKEPTPAIAVTLGMRTIAIKHDKVEYVLDKPIGVIPNKESPEFATFDAETHQKHIDNASDAQCVMLSSMSFELQRQHVFMFPYKMLKHLESLYASQAQTMEYEILRDLFKCKLHDGSKSLPSSFENFIVNFNMNNTKVGLPELHNRLKTYESSTAKT</sequence>
<name>A0A8X8ZRH9_SALSN</name>
<organism evidence="2">
    <name type="scientific">Salvia splendens</name>
    <name type="common">Scarlet sage</name>
    <dbReference type="NCBI Taxonomy" id="180675"/>
    <lineage>
        <taxon>Eukaryota</taxon>
        <taxon>Viridiplantae</taxon>
        <taxon>Streptophyta</taxon>
        <taxon>Embryophyta</taxon>
        <taxon>Tracheophyta</taxon>
        <taxon>Spermatophyta</taxon>
        <taxon>Magnoliopsida</taxon>
        <taxon>eudicotyledons</taxon>
        <taxon>Gunneridae</taxon>
        <taxon>Pentapetalae</taxon>
        <taxon>asterids</taxon>
        <taxon>lamiids</taxon>
        <taxon>Lamiales</taxon>
        <taxon>Lamiaceae</taxon>
        <taxon>Nepetoideae</taxon>
        <taxon>Mentheae</taxon>
        <taxon>Salviinae</taxon>
        <taxon>Salvia</taxon>
        <taxon>Salvia subgen. Calosphace</taxon>
        <taxon>core Calosphace</taxon>
    </lineage>
</organism>
<feature type="region of interest" description="Disordered" evidence="1">
    <location>
        <begin position="45"/>
        <end position="72"/>
    </location>
</feature>
<reference evidence="2" key="1">
    <citation type="submission" date="2018-01" db="EMBL/GenBank/DDBJ databases">
        <authorList>
            <person name="Mao J.F."/>
        </authorList>
    </citation>
    <scope>NUCLEOTIDE SEQUENCE</scope>
    <source>
        <strain evidence="2">Huo1</strain>
        <tissue evidence="2">Leaf</tissue>
    </source>
</reference>
<evidence type="ECO:0000313" key="3">
    <source>
        <dbReference type="Proteomes" id="UP000298416"/>
    </source>
</evidence>
<evidence type="ECO:0000256" key="1">
    <source>
        <dbReference type="SAM" id="MobiDB-lite"/>
    </source>
</evidence>
<comment type="caution">
    <text evidence="2">The sequence shown here is derived from an EMBL/GenBank/DDBJ whole genome shotgun (WGS) entry which is preliminary data.</text>
</comment>
<protein>
    <submittedName>
        <fullName evidence="2">Uncharacterized protein</fullName>
    </submittedName>
</protein>
<dbReference type="Proteomes" id="UP000298416">
    <property type="component" value="Unassembled WGS sequence"/>
</dbReference>
<proteinExistence type="predicted"/>
<evidence type="ECO:0000313" key="2">
    <source>
        <dbReference type="EMBL" id="KAG6414477.1"/>
    </source>
</evidence>
<dbReference type="EMBL" id="PNBA02000009">
    <property type="protein sequence ID" value="KAG6414477.1"/>
    <property type="molecule type" value="Genomic_DNA"/>
</dbReference>
<dbReference type="AlphaFoldDB" id="A0A8X8ZRH9"/>
<gene>
    <name evidence="2" type="ORF">SASPL_127278</name>
</gene>
<accession>A0A8X8ZRH9</accession>
<reference evidence="2" key="2">
    <citation type="submission" date="2020-08" db="EMBL/GenBank/DDBJ databases">
        <title>Plant Genome Project.</title>
        <authorList>
            <person name="Zhang R.-G."/>
        </authorList>
    </citation>
    <scope>NUCLEOTIDE SEQUENCE</scope>
    <source>
        <strain evidence="2">Huo1</strain>
        <tissue evidence="2">Leaf</tissue>
    </source>
</reference>
<keyword evidence="3" id="KW-1185">Reference proteome</keyword>